<proteinExistence type="predicted"/>
<keyword evidence="5" id="KW-0934">Plastid</keyword>
<dbReference type="Gene3D" id="1.20.910.10">
    <property type="entry name" value="Heme oxygenase-like"/>
    <property type="match status" value="1"/>
</dbReference>
<dbReference type="SUPFAM" id="SSF48613">
    <property type="entry name" value="Heme oxygenase-like"/>
    <property type="match status" value="1"/>
</dbReference>
<evidence type="ECO:0000256" key="9">
    <source>
        <dbReference type="ARBA" id="ARBA00023004"/>
    </source>
</evidence>
<evidence type="ECO:0000256" key="2">
    <source>
        <dbReference type="ARBA" id="ARBA00022528"/>
    </source>
</evidence>
<evidence type="ECO:0000256" key="8">
    <source>
        <dbReference type="ARBA" id="ARBA00023002"/>
    </source>
</evidence>
<dbReference type="Pfam" id="PF01126">
    <property type="entry name" value="Heme_oxygenase"/>
    <property type="match status" value="1"/>
</dbReference>
<evidence type="ECO:0000256" key="3">
    <source>
        <dbReference type="ARBA" id="ARBA00022531"/>
    </source>
</evidence>
<comment type="caution">
    <text evidence="10">The sequence shown here is derived from an EMBL/GenBank/DDBJ whole genome shotgun (WGS) entry which is preliminary data.</text>
</comment>
<comment type="subcellular location">
    <subcellularLocation>
        <location evidence="1">Plastid</location>
        <location evidence="1">Chloroplast</location>
    </subcellularLocation>
</comment>
<dbReference type="GO" id="GO:0006788">
    <property type="term" value="P:heme oxidation"/>
    <property type="evidence" value="ECO:0007669"/>
    <property type="project" value="InterPro"/>
</dbReference>
<gene>
    <name evidence="10" type="ORF">JKP88DRAFT_348219</name>
</gene>
<dbReference type="EMBL" id="JAFCMP010000124">
    <property type="protein sequence ID" value="KAG5185645.1"/>
    <property type="molecule type" value="Genomic_DNA"/>
</dbReference>
<dbReference type="GO" id="GO:0004392">
    <property type="term" value="F:heme oxygenase (decyclizing) activity"/>
    <property type="evidence" value="ECO:0007669"/>
    <property type="project" value="InterPro"/>
</dbReference>
<evidence type="ECO:0000256" key="6">
    <source>
        <dbReference type="ARBA" id="ARBA00022723"/>
    </source>
</evidence>
<dbReference type="InterPro" id="IPR016053">
    <property type="entry name" value="Haem_Oase-like"/>
</dbReference>
<dbReference type="InterPro" id="IPR016084">
    <property type="entry name" value="Haem_Oase-like_multi-hlx"/>
</dbReference>
<evidence type="ECO:0000313" key="10">
    <source>
        <dbReference type="EMBL" id="KAG5185645.1"/>
    </source>
</evidence>
<dbReference type="GO" id="GO:0046872">
    <property type="term" value="F:metal ion binding"/>
    <property type="evidence" value="ECO:0007669"/>
    <property type="project" value="UniProtKB-KW"/>
</dbReference>
<keyword evidence="9" id="KW-0408">Iron</keyword>
<keyword evidence="4" id="KW-0349">Heme</keyword>
<dbReference type="OrthoDB" id="652091at2759"/>
<dbReference type="GO" id="GO:0015979">
    <property type="term" value="P:photosynthesis"/>
    <property type="evidence" value="ECO:0007669"/>
    <property type="project" value="UniProtKB-KW"/>
</dbReference>
<evidence type="ECO:0000256" key="4">
    <source>
        <dbReference type="ARBA" id="ARBA00022617"/>
    </source>
</evidence>
<accession>A0A835Z600</accession>
<keyword evidence="3" id="KW-0602">Photosynthesis</keyword>
<reference evidence="10" key="1">
    <citation type="submission" date="2021-02" db="EMBL/GenBank/DDBJ databases">
        <title>First Annotated Genome of the Yellow-green Alga Tribonema minus.</title>
        <authorList>
            <person name="Mahan K.M."/>
        </authorList>
    </citation>
    <scope>NUCLEOTIDE SEQUENCE</scope>
    <source>
        <strain evidence="10">UTEX B ZZ1240</strain>
    </source>
</reference>
<dbReference type="AlphaFoldDB" id="A0A835Z600"/>
<name>A0A835Z600_9STRA</name>
<protein>
    <submittedName>
        <fullName evidence="10">Heme oxygenase-like protein</fullName>
    </submittedName>
</protein>
<dbReference type="PANTHER" id="PTHR35703:SF2">
    <property type="entry name" value="HEME OXYGENASE 1, CHLOROPLASTIC-RELATED"/>
    <property type="match status" value="1"/>
</dbReference>
<dbReference type="GO" id="GO:0009507">
    <property type="term" value="C:chloroplast"/>
    <property type="evidence" value="ECO:0007669"/>
    <property type="project" value="UniProtKB-SubCell"/>
</dbReference>
<keyword evidence="6" id="KW-0479">Metal-binding</keyword>
<dbReference type="CDD" id="cd19165">
    <property type="entry name" value="HemeO"/>
    <property type="match status" value="1"/>
</dbReference>
<keyword evidence="8" id="KW-0560">Oxidoreductase</keyword>
<dbReference type="InterPro" id="IPR016951">
    <property type="entry name" value="Haem_Oase_decyc_pln"/>
</dbReference>
<evidence type="ECO:0000256" key="5">
    <source>
        <dbReference type="ARBA" id="ARBA00022640"/>
    </source>
</evidence>
<evidence type="ECO:0000313" key="11">
    <source>
        <dbReference type="Proteomes" id="UP000664859"/>
    </source>
</evidence>
<sequence length="217" mass="23731">MSKADPNSFVQGEMRGVAMKLHTRDQAPREGQQEETGKKFAEWAPTRAGYLQFLVDSRAVYSTFDEVVGANDALAALRDTGLERTAALEKDIAWMLETYPELATPPVSDNAAAYCAFLKDIAAKSVPGFVCHFYNHYFAHTAGGIMIGKKVADLCLGGQKLAFYQWASDVRALLDAVRVNIDAMADGWSREEKDECLDETARTFKYGGSLLGSITGA</sequence>
<dbReference type="Proteomes" id="UP000664859">
    <property type="component" value="Unassembled WGS sequence"/>
</dbReference>
<evidence type="ECO:0000256" key="1">
    <source>
        <dbReference type="ARBA" id="ARBA00004229"/>
    </source>
</evidence>
<dbReference type="InterPro" id="IPR002051">
    <property type="entry name" value="Haem_Oase"/>
</dbReference>
<keyword evidence="11" id="KW-1185">Reference proteome</keyword>
<dbReference type="PANTHER" id="PTHR35703">
    <property type="entry name" value="HEME OXYGENASE 1, CHLOROPLASTIC-RELATED"/>
    <property type="match status" value="1"/>
</dbReference>
<organism evidence="10 11">
    <name type="scientific">Tribonema minus</name>
    <dbReference type="NCBI Taxonomy" id="303371"/>
    <lineage>
        <taxon>Eukaryota</taxon>
        <taxon>Sar</taxon>
        <taxon>Stramenopiles</taxon>
        <taxon>Ochrophyta</taxon>
        <taxon>PX clade</taxon>
        <taxon>Xanthophyceae</taxon>
        <taxon>Tribonematales</taxon>
        <taxon>Tribonemataceae</taxon>
        <taxon>Tribonema</taxon>
    </lineage>
</organism>
<keyword evidence="7" id="KW-0809">Transit peptide</keyword>
<evidence type="ECO:0000256" key="7">
    <source>
        <dbReference type="ARBA" id="ARBA00022946"/>
    </source>
</evidence>
<keyword evidence="2" id="KW-0150">Chloroplast</keyword>